<dbReference type="AlphaFoldDB" id="A0A1F5WFI2"/>
<dbReference type="SUPFAM" id="SSF53335">
    <property type="entry name" value="S-adenosyl-L-methionine-dependent methyltransferases"/>
    <property type="match status" value="1"/>
</dbReference>
<dbReference type="CDD" id="cd02440">
    <property type="entry name" value="AdoMet_MTases"/>
    <property type="match status" value="1"/>
</dbReference>
<proteinExistence type="predicted"/>
<protein>
    <recommendedName>
        <fullName evidence="4">Methyltransferase domain-containing protein</fullName>
    </recommendedName>
</protein>
<evidence type="ECO:0000313" key="2">
    <source>
        <dbReference type="EMBL" id="OGF74375.1"/>
    </source>
</evidence>
<dbReference type="InterPro" id="IPR029063">
    <property type="entry name" value="SAM-dependent_MTases_sf"/>
</dbReference>
<evidence type="ECO:0008006" key="4">
    <source>
        <dbReference type="Google" id="ProtNLM"/>
    </source>
</evidence>
<dbReference type="EMBL" id="MFHJ01000003">
    <property type="protein sequence ID" value="OGF74375.1"/>
    <property type="molecule type" value="Genomic_DNA"/>
</dbReference>
<accession>A0A1F5WFI2</accession>
<gene>
    <name evidence="2" type="ORF">A2W57_02695</name>
</gene>
<organism evidence="2 3">
    <name type="scientific">Candidatus Giovannonibacteria bacterium RIFCSPHIGHO2_02_43_16</name>
    <dbReference type="NCBI Taxonomy" id="1798331"/>
    <lineage>
        <taxon>Bacteria</taxon>
        <taxon>Candidatus Giovannoniibacteriota</taxon>
    </lineage>
</organism>
<dbReference type="Gene3D" id="3.40.50.150">
    <property type="entry name" value="Vaccinia Virus protein VP39"/>
    <property type="match status" value="1"/>
</dbReference>
<reference evidence="2 3" key="1">
    <citation type="journal article" date="2016" name="Nat. Commun.">
        <title>Thousands of microbial genomes shed light on interconnected biogeochemical processes in an aquifer system.</title>
        <authorList>
            <person name="Anantharaman K."/>
            <person name="Brown C.T."/>
            <person name="Hug L.A."/>
            <person name="Sharon I."/>
            <person name="Castelle C.J."/>
            <person name="Probst A.J."/>
            <person name="Thomas B.C."/>
            <person name="Singh A."/>
            <person name="Wilkins M.J."/>
            <person name="Karaoz U."/>
            <person name="Brodie E.L."/>
            <person name="Williams K.H."/>
            <person name="Hubbard S.S."/>
            <person name="Banfield J.F."/>
        </authorList>
    </citation>
    <scope>NUCLEOTIDE SEQUENCE [LARGE SCALE GENOMIC DNA]</scope>
</reference>
<evidence type="ECO:0000313" key="3">
    <source>
        <dbReference type="Proteomes" id="UP000178276"/>
    </source>
</evidence>
<dbReference type="Proteomes" id="UP000178276">
    <property type="component" value="Unassembled WGS sequence"/>
</dbReference>
<evidence type="ECO:0000256" key="1">
    <source>
        <dbReference type="SAM" id="MobiDB-lite"/>
    </source>
</evidence>
<feature type="region of interest" description="Disordered" evidence="1">
    <location>
        <begin position="1"/>
        <end position="26"/>
    </location>
</feature>
<name>A0A1F5WFI2_9BACT</name>
<dbReference type="STRING" id="1798331.A2W57_02695"/>
<sequence>MEMPNIVPEEIAKPKEQGEEPFPVSDIEDISERKLSSVALRLQELFPEQSERIGEIADSFLKSVHSELLEANDEIREKGLPELDKKSLDAIELFYQLKAEKQIRGCLPLEAKKAVYQYFKDIAGVIEKKEKTDKSIPELSNPVLKNTLFQKLDNGEMAARIPLNKEKTDVDFLIVSKNDIDQYCFYILSTLPKAELNKKQQAELDAYLEKNQESKSSINIKKLLSIVRVNPVLLDQFKSRFERDVANRERYTKRKVRETAGMLSVVFKDRNEGEKFLDLCTGTGDIATIIKTLGPQIKGVDLNKYYLKVGRIYDTILKKKFGSQENERHLSEADVINGELPDADVWIAKHPCAPHMALPDEIIRKFSENSTANQLYLLTCCANKSVGHCPHSYNQNGLISSEEWNQSCLASSDIGTEEEHGKIEKVQEALKKINNARIRYIRDVLHLDAELVEIPGTIMNQMIIVRK</sequence>
<comment type="caution">
    <text evidence="2">The sequence shown here is derived from an EMBL/GenBank/DDBJ whole genome shotgun (WGS) entry which is preliminary data.</text>
</comment>